<reference evidence="4" key="1">
    <citation type="submission" date="2023-01" db="EMBL/GenBank/DDBJ databases">
        <title>Colletotrichum chrysophilum M932 genome sequence.</title>
        <authorList>
            <person name="Baroncelli R."/>
        </authorList>
    </citation>
    <scope>NUCLEOTIDE SEQUENCE</scope>
    <source>
        <strain evidence="4">M932</strain>
    </source>
</reference>
<dbReference type="SUPFAM" id="SSF46785">
    <property type="entry name" value="Winged helix' DNA-binding domain"/>
    <property type="match status" value="1"/>
</dbReference>
<comment type="caution">
    <text evidence="4">The sequence shown here is derived from an EMBL/GenBank/DDBJ whole genome shotgun (WGS) entry which is preliminary data.</text>
</comment>
<sequence length="245" mass="27197">MAARGHGTGLQTVNTNTITPYLITSRSPRSHADAQRLLGMVDLLRESVLTVTKEWEKERNATVAENSPEQAVPNQDLFEAQRTIGGIAGTLIGLVAEPAHRVQQVMTLAIRARALILAAEIRIPDKLKAAARLMRTLCAIHIFDEPEENHFMNNRISQVLIDDEPSRSLVQLASMHSFTSDYLGRYLLGPTGASYEKDETAFQIALGIDKTQFDWFAEKVAIDEVQHGGQRLHKGNQSNFDPHTC</sequence>
<dbReference type="GO" id="GO:0032259">
    <property type="term" value="P:methylation"/>
    <property type="evidence" value="ECO:0007669"/>
    <property type="project" value="UniProtKB-KW"/>
</dbReference>
<gene>
    <name evidence="4" type="ORF">CCHR01_19738</name>
</gene>
<dbReference type="AlphaFoldDB" id="A0AAD8ZXS5"/>
<protein>
    <submittedName>
        <fullName evidence="4">O-methyltransferase</fullName>
    </submittedName>
</protein>
<name>A0AAD8ZXS5_9PEZI</name>
<evidence type="ECO:0000313" key="5">
    <source>
        <dbReference type="Proteomes" id="UP001243330"/>
    </source>
</evidence>
<evidence type="ECO:0000256" key="1">
    <source>
        <dbReference type="ARBA" id="ARBA00022603"/>
    </source>
</evidence>
<evidence type="ECO:0000313" key="4">
    <source>
        <dbReference type="EMBL" id="KAK1837641.1"/>
    </source>
</evidence>
<dbReference type="Gene3D" id="1.10.10.10">
    <property type="entry name" value="Winged helix-like DNA-binding domain superfamily/Winged helix DNA-binding domain"/>
    <property type="match status" value="1"/>
</dbReference>
<dbReference type="PANTHER" id="PTHR43712">
    <property type="entry name" value="PUTATIVE (AFU_ORTHOLOGUE AFUA_4G14580)-RELATED"/>
    <property type="match status" value="1"/>
</dbReference>
<dbReference type="InterPro" id="IPR036388">
    <property type="entry name" value="WH-like_DNA-bd_sf"/>
</dbReference>
<keyword evidence="2" id="KW-0808">Transferase</keyword>
<organism evidence="4 5">
    <name type="scientific">Colletotrichum chrysophilum</name>
    <dbReference type="NCBI Taxonomy" id="1836956"/>
    <lineage>
        <taxon>Eukaryota</taxon>
        <taxon>Fungi</taxon>
        <taxon>Dikarya</taxon>
        <taxon>Ascomycota</taxon>
        <taxon>Pezizomycotina</taxon>
        <taxon>Sordariomycetes</taxon>
        <taxon>Hypocreomycetidae</taxon>
        <taxon>Glomerellales</taxon>
        <taxon>Glomerellaceae</taxon>
        <taxon>Colletotrichum</taxon>
        <taxon>Colletotrichum gloeosporioides species complex</taxon>
    </lineage>
</organism>
<dbReference type="EMBL" id="JAQOWY010001086">
    <property type="protein sequence ID" value="KAK1837641.1"/>
    <property type="molecule type" value="Genomic_DNA"/>
</dbReference>
<keyword evidence="1" id="KW-0489">Methyltransferase</keyword>
<dbReference type="PANTHER" id="PTHR43712:SF2">
    <property type="entry name" value="O-METHYLTRANSFERASE CICE"/>
    <property type="match status" value="1"/>
</dbReference>
<evidence type="ECO:0000256" key="3">
    <source>
        <dbReference type="ARBA" id="ARBA00022691"/>
    </source>
</evidence>
<evidence type="ECO:0000256" key="2">
    <source>
        <dbReference type="ARBA" id="ARBA00022679"/>
    </source>
</evidence>
<keyword evidence="5" id="KW-1185">Reference proteome</keyword>
<accession>A0AAD8ZXS5</accession>
<dbReference type="InterPro" id="IPR036390">
    <property type="entry name" value="WH_DNA-bd_sf"/>
</dbReference>
<dbReference type="Proteomes" id="UP001243330">
    <property type="component" value="Unassembled WGS sequence"/>
</dbReference>
<keyword evidence="3" id="KW-0949">S-adenosyl-L-methionine</keyword>
<proteinExistence type="predicted"/>
<dbReference type="GO" id="GO:0008168">
    <property type="term" value="F:methyltransferase activity"/>
    <property type="evidence" value="ECO:0007669"/>
    <property type="project" value="UniProtKB-KW"/>
</dbReference>